<dbReference type="AlphaFoldDB" id="A0A3S0RB92"/>
<proteinExistence type="predicted"/>
<feature type="domain" description="Replication-associated protein G2P N-terminal" evidence="1">
    <location>
        <begin position="105"/>
        <end position="209"/>
    </location>
</feature>
<dbReference type="Pfam" id="PF05144">
    <property type="entry name" value="Phage_CRI"/>
    <property type="match status" value="1"/>
</dbReference>
<comment type="caution">
    <text evidence="2">The sequence shown here is derived from an EMBL/GenBank/DDBJ whole genome shotgun (WGS) entry which is preliminary data.</text>
</comment>
<keyword evidence="3" id="KW-1185">Reference proteome</keyword>
<sequence>MVQFDRMKLICPLDIVGNINERDFQTIVKDGCVTSYKYQQDIPFYLLIRKDFIHSECVIEFTGKILLDRYPELINRDNIRYCIEQINSLGICKIDTERLLQTAIVAKCDITKDIPSTQIKDIISQTKQNLSNYDKWEVEKYPNGICLRNKVTTDRYKKRVCIYDKGKELKQQTNLSFLQSLHQSQRLLSYFQDKVRFELNVGTMVQVKRLLKIDDNSLIKVLNSTANPILFVIDEALKKCSDSRRHTDFKDYVNSLILADNHNDLAELEAKIRALTPKGTVIKRKMQPYREYFNRQTTTSHQIDIRRLVS</sequence>
<name>A0A3S0RB92_9BACT</name>
<evidence type="ECO:0000259" key="1">
    <source>
        <dbReference type="Pfam" id="PF05144"/>
    </source>
</evidence>
<dbReference type="RefSeq" id="WP_126678929.1">
    <property type="nucleotide sequence ID" value="NZ_RYYU01000001.1"/>
</dbReference>
<evidence type="ECO:0000313" key="2">
    <source>
        <dbReference type="EMBL" id="RUL59826.1"/>
    </source>
</evidence>
<dbReference type="InterPro" id="IPR022686">
    <property type="entry name" value="G2P_N"/>
</dbReference>
<organism evidence="2 3">
    <name type="scientific">Prevotella koreensis</name>
    <dbReference type="NCBI Taxonomy" id="2490854"/>
    <lineage>
        <taxon>Bacteria</taxon>
        <taxon>Pseudomonadati</taxon>
        <taxon>Bacteroidota</taxon>
        <taxon>Bacteroidia</taxon>
        <taxon>Bacteroidales</taxon>
        <taxon>Prevotellaceae</taxon>
        <taxon>Prevotella</taxon>
    </lineage>
</organism>
<dbReference type="EMBL" id="RYYU01000001">
    <property type="protein sequence ID" value="RUL59826.1"/>
    <property type="molecule type" value="Genomic_DNA"/>
</dbReference>
<accession>A0A3S0RB92</accession>
<reference evidence="2 3" key="1">
    <citation type="submission" date="2018-12" db="EMBL/GenBank/DDBJ databases">
        <title>Genome sequencing of Prevotella sp. KCOM 3155 (= JS262).</title>
        <authorList>
            <person name="Kook J.-K."/>
            <person name="Park S.-N."/>
            <person name="Lim Y.K."/>
        </authorList>
    </citation>
    <scope>NUCLEOTIDE SEQUENCE [LARGE SCALE GENOMIC DNA]</scope>
    <source>
        <strain evidence="2 3">KCOM 3155</strain>
    </source>
</reference>
<dbReference type="GO" id="GO:0006260">
    <property type="term" value="P:DNA replication"/>
    <property type="evidence" value="ECO:0007669"/>
    <property type="project" value="InterPro"/>
</dbReference>
<protein>
    <recommendedName>
        <fullName evidence="1">Replication-associated protein G2P N-terminal domain-containing protein</fullName>
    </recommendedName>
</protein>
<dbReference type="OrthoDB" id="1046597at2"/>
<gene>
    <name evidence="2" type="ORF">EHV08_08685</name>
</gene>
<evidence type="ECO:0000313" key="3">
    <source>
        <dbReference type="Proteomes" id="UP000278983"/>
    </source>
</evidence>
<dbReference type="Proteomes" id="UP000278983">
    <property type="component" value="Unassembled WGS sequence"/>
</dbReference>